<feature type="transmembrane region" description="Helical" evidence="6">
    <location>
        <begin position="9"/>
        <end position="28"/>
    </location>
</feature>
<feature type="transmembrane region" description="Helical" evidence="6">
    <location>
        <begin position="88"/>
        <end position="109"/>
    </location>
</feature>
<accession>A0A562T010</accession>
<dbReference type="Pfam" id="PF01943">
    <property type="entry name" value="Polysacc_synt"/>
    <property type="match status" value="1"/>
</dbReference>
<feature type="transmembrane region" description="Helical" evidence="6">
    <location>
        <begin position="182"/>
        <end position="202"/>
    </location>
</feature>
<keyword evidence="8" id="KW-1185">Reference proteome</keyword>
<evidence type="ECO:0000313" key="8">
    <source>
        <dbReference type="Proteomes" id="UP000316778"/>
    </source>
</evidence>
<comment type="caution">
    <text evidence="7">The sequence shown here is derived from an EMBL/GenBank/DDBJ whole genome shotgun (WGS) entry which is preliminary data.</text>
</comment>
<comment type="subcellular location">
    <subcellularLocation>
        <location evidence="1">Cell membrane</location>
        <topology evidence="1">Multi-pass membrane protein</topology>
    </subcellularLocation>
</comment>
<keyword evidence="3 6" id="KW-0812">Transmembrane</keyword>
<dbReference type="PANTHER" id="PTHR30250">
    <property type="entry name" value="PST FAMILY PREDICTED COLANIC ACID TRANSPORTER"/>
    <property type="match status" value="1"/>
</dbReference>
<feature type="transmembrane region" description="Helical" evidence="6">
    <location>
        <begin position="397"/>
        <end position="420"/>
    </location>
</feature>
<dbReference type="AlphaFoldDB" id="A0A562T010"/>
<feature type="transmembrane region" description="Helical" evidence="6">
    <location>
        <begin position="121"/>
        <end position="139"/>
    </location>
</feature>
<keyword evidence="5 6" id="KW-0472">Membrane</keyword>
<evidence type="ECO:0000256" key="6">
    <source>
        <dbReference type="SAM" id="Phobius"/>
    </source>
</evidence>
<feature type="transmembrane region" description="Helical" evidence="6">
    <location>
        <begin position="306"/>
        <end position="330"/>
    </location>
</feature>
<gene>
    <name evidence="7" type="ORF">LX66_4146</name>
</gene>
<dbReference type="GO" id="GO:0005886">
    <property type="term" value="C:plasma membrane"/>
    <property type="evidence" value="ECO:0007669"/>
    <property type="project" value="UniProtKB-SubCell"/>
</dbReference>
<evidence type="ECO:0000256" key="3">
    <source>
        <dbReference type="ARBA" id="ARBA00022692"/>
    </source>
</evidence>
<reference evidence="7 8" key="1">
    <citation type="journal article" date="2013" name="Stand. Genomic Sci.">
        <title>Genomic Encyclopedia of Type Strains, Phase I: The one thousand microbial genomes (KMG-I) project.</title>
        <authorList>
            <person name="Kyrpides N.C."/>
            <person name="Woyke T."/>
            <person name="Eisen J.A."/>
            <person name="Garrity G."/>
            <person name="Lilburn T.G."/>
            <person name="Beck B.J."/>
            <person name="Whitman W.B."/>
            <person name="Hugenholtz P."/>
            <person name="Klenk H.P."/>
        </authorList>
    </citation>
    <scope>NUCLEOTIDE SEQUENCE [LARGE SCALE GENOMIC DNA]</scope>
    <source>
        <strain evidence="7 8">DSM 13484</strain>
    </source>
</reference>
<feature type="transmembrane region" description="Helical" evidence="6">
    <location>
        <begin position="223"/>
        <end position="240"/>
    </location>
</feature>
<keyword evidence="4 6" id="KW-1133">Transmembrane helix</keyword>
<evidence type="ECO:0000313" key="7">
    <source>
        <dbReference type="EMBL" id="TWI86879.1"/>
    </source>
</evidence>
<feature type="transmembrane region" description="Helical" evidence="6">
    <location>
        <begin position="246"/>
        <end position="266"/>
    </location>
</feature>
<evidence type="ECO:0000256" key="2">
    <source>
        <dbReference type="ARBA" id="ARBA00022475"/>
    </source>
</evidence>
<dbReference type="InterPro" id="IPR050833">
    <property type="entry name" value="Poly_Biosynth_Transport"/>
</dbReference>
<keyword evidence="2" id="KW-1003">Cell membrane</keyword>
<protein>
    <submittedName>
        <fullName evidence="7">O-antigen/teichoic acid export membrane protein</fullName>
    </submittedName>
</protein>
<evidence type="ECO:0000256" key="1">
    <source>
        <dbReference type="ARBA" id="ARBA00004651"/>
    </source>
</evidence>
<dbReference type="InterPro" id="IPR002797">
    <property type="entry name" value="Polysacc_synth"/>
</dbReference>
<feature type="transmembrane region" description="Helical" evidence="6">
    <location>
        <begin position="432"/>
        <end position="449"/>
    </location>
</feature>
<dbReference type="Proteomes" id="UP000316778">
    <property type="component" value="Unassembled WGS sequence"/>
</dbReference>
<dbReference type="PANTHER" id="PTHR30250:SF11">
    <property type="entry name" value="O-ANTIGEN TRANSPORTER-RELATED"/>
    <property type="match status" value="1"/>
</dbReference>
<feature type="transmembrane region" description="Helical" evidence="6">
    <location>
        <begin position="373"/>
        <end position="391"/>
    </location>
</feature>
<dbReference type="EMBL" id="VLLG01000004">
    <property type="protein sequence ID" value="TWI86879.1"/>
    <property type="molecule type" value="Genomic_DNA"/>
</dbReference>
<dbReference type="OrthoDB" id="88014at2"/>
<evidence type="ECO:0000256" key="5">
    <source>
        <dbReference type="ARBA" id="ARBA00023136"/>
    </source>
</evidence>
<evidence type="ECO:0000256" key="4">
    <source>
        <dbReference type="ARBA" id="ARBA00022989"/>
    </source>
</evidence>
<dbReference type="RefSeq" id="WP_145717028.1">
    <property type="nucleotide sequence ID" value="NZ_BAAAFY010000004.1"/>
</dbReference>
<feature type="transmembrane region" description="Helical" evidence="6">
    <location>
        <begin position="48"/>
        <end position="68"/>
    </location>
</feature>
<proteinExistence type="predicted"/>
<organism evidence="7 8">
    <name type="scientific">Chitinophaga japonensis</name>
    <name type="common">Flexibacter japonensis</name>
    <dbReference type="NCBI Taxonomy" id="104662"/>
    <lineage>
        <taxon>Bacteria</taxon>
        <taxon>Pseudomonadati</taxon>
        <taxon>Bacteroidota</taxon>
        <taxon>Chitinophagia</taxon>
        <taxon>Chitinophagales</taxon>
        <taxon>Chitinophagaceae</taxon>
        <taxon>Chitinophaga</taxon>
    </lineage>
</organism>
<feature type="transmembrane region" description="Helical" evidence="6">
    <location>
        <begin position="455"/>
        <end position="474"/>
    </location>
</feature>
<name>A0A562T010_CHIJA</name>
<feature type="transmembrane region" description="Helical" evidence="6">
    <location>
        <begin position="159"/>
        <end position="176"/>
    </location>
</feature>
<sequence>MGTIRKQSIVSSIIIYTGFVIGALNTWFFASHYFTPEQYGLTRVLLDITQTLFVLANIGAVPVMYRFYPYYRDWLPMQRRDLFGKTTLISLAGFVCVSIALFAFKDLYIRKFMGNSPMLVRYFYAIYPFTFFLLIFSLLEAQAWNHFSSLAANFFKELGQRLFTTFLIILFILHWLNFDQFITVYSLLYGVSAVCLLIYLVRKNQISFTIKTSVITRRLYKKMLPFGLFVFLVSLCTMVSRTFDGIIISSLLGLSYAGIFTFASYITSLLEAPQRGLIAASVPVIAQAWKDKDLGRISRIYQKSSINMLLFSGFLFGLIWLNLHNAVIIFRINPEFMRAETVLLLLGLSKVIELGTGVNAQILGTSRYWKMDLGTNVILIITLIPLNYLLIKKWGINGSALATLIAFFIFNVIRFTLIWVKFKMQPFTWRTLAAIGVLLSSYAIAHYLVHIDIPLLEAVVQSILYATVSLLLIVKLQVSEDINHLAETTLQKLKGFFSRNM</sequence>